<feature type="region of interest" description="Disordered" evidence="1">
    <location>
        <begin position="130"/>
        <end position="300"/>
    </location>
</feature>
<feature type="region of interest" description="Disordered" evidence="1">
    <location>
        <begin position="1"/>
        <end position="30"/>
    </location>
</feature>
<protein>
    <submittedName>
        <fullName evidence="2">Uncharacterized protein</fullName>
    </submittedName>
</protein>
<feature type="region of interest" description="Disordered" evidence="1">
    <location>
        <begin position="72"/>
        <end position="113"/>
    </location>
</feature>
<evidence type="ECO:0000313" key="2">
    <source>
        <dbReference type="EMBL" id="KAH8093202.1"/>
    </source>
</evidence>
<accession>A0A8K0UIE4</accession>
<evidence type="ECO:0000313" key="3">
    <source>
        <dbReference type="Proteomes" id="UP000813824"/>
    </source>
</evidence>
<feature type="compositionally biased region" description="Low complexity" evidence="1">
    <location>
        <begin position="213"/>
        <end position="227"/>
    </location>
</feature>
<feature type="compositionally biased region" description="Low complexity" evidence="1">
    <location>
        <begin position="256"/>
        <end position="272"/>
    </location>
</feature>
<dbReference type="EMBL" id="JAEVFJ010000029">
    <property type="protein sequence ID" value="KAH8093202.1"/>
    <property type="molecule type" value="Genomic_DNA"/>
</dbReference>
<organism evidence="2 3">
    <name type="scientific">Cristinia sonorae</name>
    <dbReference type="NCBI Taxonomy" id="1940300"/>
    <lineage>
        <taxon>Eukaryota</taxon>
        <taxon>Fungi</taxon>
        <taxon>Dikarya</taxon>
        <taxon>Basidiomycota</taxon>
        <taxon>Agaricomycotina</taxon>
        <taxon>Agaricomycetes</taxon>
        <taxon>Agaricomycetidae</taxon>
        <taxon>Agaricales</taxon>
        <taxon>Pleurotineae</taxon>
        <taxon>Stephanosporaceae</taxon>
        <taxon>Cristinia</taxon>
    </lineage>
</organism>
<reference evidence="2" key="1">
    <citation type="journal article" date="2021" name="New Phytol.">
        <title>Evolutionary innovations through gain and loss of genes in the ectomycorrhizal Boletales.</title>
        <authorList>
            <person name="Wu G."/>
            <person name="Miyauchi S."/>
            <person name="Morin E."/>
            <person name="Kuo A."/>
            <person name="Drula E."/>
            <person name="Varga T."/>
            <person name="Kohler A."/>
            <person name="Feng B."/>
            <person name="Cao Y."/>
            <person name="Lipzen A."/>
            <person name="Daum C."/>
            <person name="Hundley H."/>
            <person name="Pangilinan J."/>
            <person name="Johnson J."/>
            <person name="Barry K."/>
            <person name="LaButti K."/>
            <person name="Ng V."/>
            <person name="Ahrendt S."/>
            <person name="Min B."/>
            <person name="Choi I.G."/>
            <person name="Park H."/>
            <person name="Plett J.M."/>
            <person name="Magnuson J."/>
            <person name="Spatafora J.W."/>
            <person name="Nagy L.G."/>
            <person name="Henrissat B."/>
            <person name="Grigoriev I.V."/>
            <person name="Yang Z.L."/>
            <person name="Xu J."/>
            <person name="Martin F.M."/>
        </authorList>
    </citation>
    <scope>NUCLEOTIDE SEQUENCE</scope>
    <source>
        <strain evidence="2">KKN 215</strain>
    </source>
</reference>
<dbReference type="Proteomes" id="UP000813824">
    <property type="component" value="Unassembled WGS sequence"/>
</dbReference>
<proteinExistence type="predicted"/>
<feature type="compositionally biased region" description="Low complexity" evidence="1">
    <location>
        <begin position="152"/>
        <end position="189"/>
    </location>
</feature>
<feature type="compositionally biased region" description="Low complexity" evidence="1">
    <location>
        <begin position="238"/>
        <end position="247"/>
    </location>
</feature>
<dbReference type="AlphaFoldDB" id="A0A8K0UIE4"/>
<name>A0A8K0UIE4_9AGAR</name>
<keyword evidence="3" id="KW-1185">Reference proteome</keyword>
<comment type="caution">
    <text evidence="2">The sequence shown here is derived from an EMBL/GenBank/DDBJ whole genome shotgun (WGS) entry which is preliminary data.</text>
</comment>
<feature type="compositionally biased region" description="Polar residues" evidence="1">
    <location>
        <begin position="87"/>
        <end position="104"/>
    </location>
</feature>
<evidence type="ECO:0000256" key="1">
    <source>
        <dbReference type="SAM" id="MobiDB-lite"/>
    </source>
</evidence>
<sequence>MERKQTPLKTVKSPRKPKTRAVTERPSSLDLKRKCKVKLAIVNKGSKKVRKLKYTSTNSDNCTMEGIIQSFFASGGNYPDTDDQDSRPNSEYNPAPPDTSSQGAPSEPDSYQRYAEMSYKYGIDGETLAWGVRGGRSSPVAAADGRNSPGPAQGQQVWAQAQVEAQSQVQTPGEQYAPLDDLDYLPALPRHQVIEAPDHSVGYATGESAPREPAAAQVNNAPQASASDSEGILPQVMQQPVAPQYPQHQPPPPSPARSYYPNSVHANAAASNSRDEPYPRLQTGYAPNNALEDVSTPDSS</sequence>
<gene>
    <name evidence="2" type="ORF">BXZ70DRAFT_949368</name>
</gene>